<dbReference type="EMBL" id="JAHWGI010001250">
    <property type="protein sequence ID" value="KAK3926337.1"/>
    <property type="molecule type" value="Genomic_DNA"/>
</dbReference>
<sequence length="155" mass="17538">MHIFQLHIACSKFIWSLNKKCEGMIKPFEVEGTKGQTDPESWSMERSKCSTASDCKTFLGLSSGQAKKNYLRKKNWRLDRVETAAIKYGKEMEGPARKVYAEKIKKVHSPLEVIEAGLWKNPKYPTLACSPDGFSVHKITAAYSVGDKMPLKRIP</sequence>
<keyword evidence="3" id="KW-1185">Reference proteome</keyword>
<protein>
    <submittedName>
        <fullName evidence="2">Uromodulin</fullName>
    </submittedName>
</protein>
<evidence type="ECO:0000259" key="1">
    <source>
        <dbReference type="Pfam" id="PF09588"/>
    </source>
</evidence>
<dbReference type="Proteomes" id="UP001219518">
    <property type="component" value="Unassembled WGS sequence"/>
</dbReference>
<dbReference type="Gene3D" id="3.90.320.10">
    <property type="match status" value="1"/>
</dbReference>
<accession>A0AAE1HRZ3</accession>
<dbReference type="PANTHER" id="PTHR46609:SF8">
    <property type="entry name" value="YQAJ VIRAL RECOMBINASE DOMAIN-CONTAINING PROTEIN"/>
    <property type="match status" value="1"/>
</dbReference>
<dbReference type="PANTHER" id="PTHR46609">
    <property type="entry name" value="EXONUCLEASE, PHAGE-TYPE/RECB, C-TERMINAL DOMAIN-CONTAINING PROTEIN"/>
    <property type="match status" value="1"/>
</dbReference>
<comment type="caution">
    <text evidence="2">The sequence shown here is derived from an EMBL/GenBank/DDBJ whole genome shotgun (WGS) entry which is preliminary data.</text>
</comment>
<gene>
    <name evidence="2" type="ORF">KUF71_014584</name>
</gene>
<reference evidence="2" key="2">
    <citation type="journal article" date="2023" name="BMC Genomics">
        <title>Pest status, molecular evolution, and epigenetic factors derived from the genome assembly of Frankliniella fusca, a thysanopteran phytovirus vector.</title>
        <authorList>
            <person name="Catto M.A."/>
            <person name="Labadie P.E."/>
            <person name="Jacobson A.L."/>
            <person name="Kennedy G.G."/>
            <person name="Srinivasan R."/>
            <person name="Hunt B.G."/>
        </authorList>
    </citation>
    <scope>NUCLEOTIDE SEQUENCE</scope>
    <source>
        <strain evidence="2">PL_HMW_Pooled</strain>
    </source>
</reference>
<proteinExistence type="predicted"/>
<evidence type="ECO:0000313" key="2">
    <source>
        <dbReference type="EMBL" id="KAK3926337.1"/>
    </source>
</evidence>
<dbReference type="InterPro" id="IPR051703">
    <property type="entry name" value="NF-kappa-B_Signaling_Reg"/>
</dbReference>
<dbReference type="InterPro" id="IPR011604">
    <property type="entry name" value="PDDEXK-like_dom_sf"/>
</dbReference>
<dbReference type="SUPFAM" id="SSF52980">
    <property type="entry name" value="Restriction endonuclease-like"/>
    <property type="match status" value="1"/>
</dbReference>
<reference evidence="2" key="1">
    <citation type="submission" date="2021-07" db="EMBL/GenBank/DDBJ databases">
        <authorList>
            <person name="Catto M.A."/>
            <person name="Jacobson A."/>
            <person name="Kennedy G."/>
            <person name="Labadie P."/>
            <person name="Hunt B.G."/>
            <person name="Srinivasan R."/>
        </authorList>
    </citation>
    <scope>NUCLEOTIDE SEQUENCE</scope>
    <source>
        <strain evidence="2">PL_HMW_Pooled</strain>
        <tissue evidence="2">Head</tissue>
    </source>
</reference>
<dbReference type="InterPro" id="IPR019080">
    <property type="entry name" value="YqaJ_viral_recombinase"/>
</dbReference>
<feature type="domain" description="YqaJ viral recombinase" evidence="1">
    <location>
        <begin position="42"/>
        <end position="138"/>
    </location>
</feature>
<evidence type="ECO:0000313" key="3">
    <source>
        <dbReference type="Proteomes" id="UP001219518"/>
    </source>
</evidence>
<organism evidence="2 3">
    <name type="scientific">Frankliniella fusca</name>
    <dbReference type="NCBI Taxonomy" id="407009"/>
    <lineage>
        <taxon>Eukaryota</taxon>
        <taxon>Metazoa</taxon>
        <taxon>Ecdysozoa</taxon>
        <taxon>Arthropoda</taxon>
        <taxon>Hexapoda</taxon>
        <taxon>Insecta</taxon>
        <taxon>Pterygota</taxon>
        <taxon>Neoptera</taxon>
        <taxon>Paraneoptera</taxon>
        <taxon>Thysanoptera</taxon>
        <taxon>Terebrantia</taxon>
        <taxon>Thripoidea</taxon>
        <taxon>Thripidae</taxon>
        <taxon>Frankliniella</taxon>
    </lineage>
</organism>
<dbReference type="AlphaFoldDB" id="A0AAE1HRZ3"/>
<name>A0AAE1HRZ3_9NEOP</name>
<dbReference type="InterPro" id="IPR011335">
    <property type="entry name" value="Restrct_endonuc-II-like"/>
</dbReference>
<dbReference type="Pfam" id="PF09588">
    <property type="entry name" value="YqaJ"/>
    <property type="match status" value="1"/>
</dbReference>
<dbReference type="GO" id="GO:0006281">
    <property type="term" value="P:DNA repair"/>
    <property type="evidence" value="ECO:0007669"/>
    <property type="project" value="UniProtKB-ARBA"/>
</dbReference>